<name>A0ABU1DKH8_9HYPH</name>
<organism evidence="3 4">
    <name type="scientific">Chelatococcus sambhunathii</name>
    <dbReference type="NCBI Taxonomy" id="363953"/>
    <lineage>
        <taxon>Bacteria</taxon>
        <taxon>Pseudomonadati</taxon>
        <taxon>Pseudomonadota</taxon>
        <taxon>Alphaproteobacteria</taxon>
        <taxon>Hyphomicrobiales</taxon>
        <taxon>Chelatococcaceae</taxon>
        <taxon>Chelatococcus</taxon>
    </lineage>
</organism>
<dbReference type="GO" id="GO:0016787">
    <property type="term" value="F:hydrolase activity"/>
    <property type="evidence" value="ECO:0007669"/>
    <property type="project" value="UniProtKB-KW"/>
</dbReference>
<accession>A0ABU1DKH8</accession>
<dbReference type="Pfam" id="PF01557">
    <property type="entry name" value="FAA_hydrolase"/>
    <property type="match status" value="1"/>
</dbReference>
<keyword evidence="1" id="KW-0456">Lyase</keyword>
<dbReference type="RefSeq" id="WP_309394499.1">
    <property type="nucleotide sequence ID" value="NZ_JADBEO010000059.1"/>
</dbReference>
<feature type="domain" description="Fumarylacetoacetase-like C-terminal" evidence="2">
    <location>
        <begin position="82"/>
        <end position="248"/>
    </location>
</feature>
<reference evidence="3" key="1">
    <citation type="submission" date="2020-10" db="EMBL/GenBank/DDBJ databases">
        <authorList>
            <person name="Abbas A."/>
            <person name="Razzaq R."/>
            <person name="Waqas M."/>
            <person name="Abbas N."/>
            <person name="Nielsen T.K."/>
            <person name="Hansen L.H."/>
            <person name="Hussain S."/>
            <person name="Shahid M."/>
        </authorList>
    </citation>
    <scope>NUCLEOTIDE SEQUENCE</scope>
    <source>
        <strain evidence="3">S14</strain>
    </source>
</reference>
<keyword evidence="4" id="KW-1185">Reference proteome</keyword>
<dbReference type="InterPro" id="IPR050772">
    <property type="entry name" value="Hydratase-Decarb/MhpD_sf"/>
</dbReference>
<dbReference type="SUPFAM" id="SSF56529">
    <property type="entry name" value="FAH"/>
    <property type="match status" value="1"/>
</dbReference>
<protein>
    <submittedName>
        <fullName evidence="3">Fumarylacetoacetate hydrolase family protein</fullName>
    </submittedName>
</protein>
<dbReference type="PANTHER" id="PTHR30143:SF0">
    <property type="entry name" value="2-KETO-4-PENTENOATE HYDRATASE"/>
    <property type="match status" value="1"/>
</dbReference>
<proteinExistence type="predicted"/>
<dbReference type="Proteomes" id="UP001181622">
    <property type="component" value="Unassembled WGS sequence"/>
</dbReference>
<keyword evidence="3" id="KW-0378">Hydrolase</keyword>
<dbReference type="PANTHER" id="PTHR30143">
    <property type="entry name" value="ACID HYDRATASE"/>
    <property type="match status" value="1"/>
</dbReference>
<dbReference type="InterPro" id="IPR011234">
    <property type="entry name" value="Fumarylacetoacetase-like_C"/>
</dbReference>
<evidence type="ECO:0000256" key="1">
    <source>
        <dbReference type="ARBA" id="ARBA00023239"/>
    </source>
</evidence>
<evidence type="ECO:0000259" key="2">
    <source>
        <dbReference type="Pfam" id="PF01557"/>
    </source>
</evidence>
<gene>
    <name evidence="3" type="ORF">IHQ68_18445</name>
</gene>
<sequence>MNDPTDKIGAAARLLTAARTPGAAIETPPADLAPADAAEAWAMHQAGVAAIGPVVGWKIGAPTPTADIIRGEITASTIFASPATVPATALRLWAVEAEIAVTFGRDLVGGPFDAEAVVAAIATWHAAIEVLDTAFADWQATPPLWKLADRQSHGLLVVGEGTSQMPVGPLDQLPVRMLIGDETAYAHEGGNTGGDPIRLLVALANLLATSDRPIRAGDVVTTGSATPFRQVGAGQRLLVEFDGLAPAELAVAA</sequence>
<evidence type="ECO:0000313" key="3">
    <source>
        <dbReference type="EMBL" id="MDR4308604.1"/>
    </source>
</evidence>
<dbReference type="Gene3D" id="3.90.850.10">
    <property type="entry name" value="Fumarylacetoacetase-like, C-terminal domain"/>
    <property type="match status" value="1"/>
</dbReference>
<comment type="caution">
    <text evidence="3">The sequence shown here is derived from an EMBL/GenBank/DDBJ whole genome shotgun (WGS) entry which is preliminary data.</text>
</comment>
<dbReference type="EMBL" id="JADBEO010000059">
    <property type="protein sequence ID" value="MDR4308604.1"/>
    <property type="molecule type" value="Genomic_DNA"/>
</dbReference>
<evidence type="ECO:0000313" key="4">
    <source>
        <dbReference type="Proteomes" id="UP001181622"/>
    </source>
</evidence>
<dbReference type="InterPro" id="IPR036663">
    <property type="entry name" value="Fumarylacetoacetase_C_sf"/>
</dbReference>